<evidence type="ECO:0000313" key="7">
    <source>
        <dbReference type="EMBL" id="KAF5220968.1"/>
    </source>
</evidence>
<dbReference type="Pfam" id="PF13249">
    <property type="entry name" value="SQHop_cyclase_N"/>
    <property type="match status" value="1"/>
</dbReference>
<keyword evidence="4" id="KW-1133">Transmembrane helix</keyword>
<dbReference type="GO" id="GO:0016104">
    <property type="term" value="P:triterpenoid biosynthetic process"/>
    <property type="evidence" value="ECO:0007669"/>
    <property type="project" value="InterPro"/>
</dbReference>
<feature type="domain" description="Squalene cyclase C-terminal" evidence="5">
    <location>
        <begin position="658"/>
        <end position="997"/>
    </location>
</feature>
<evidence type="ECO:0000259" key="6">
    <source>
        <dbReference type="Pfam" id="PF13249"/>
    </source>
</evidence>
<dbReference type="NCBIfam" id="TIGR01787">
    <property type="entry name" value="squalene_cyclas"/>
    <property type="match status" value="1"/>
</dbReference>
<comment type="caution">
    <text evidence="7">The sequence shown here is derived from an EMBL/GenBank/DDBJ whole genome shotgun (WGS) entry which is preliminary data.</text>
</comment>
<dbReference type="VEuPathDB" id="TriTrypDB:ECC02_005985"/>
<dbReference type="PANTHER" id="PTHR11764">
    <property type="entry name" value="TERPENE CYCLASE/MUTASE FAMILY MEMBER"/>
    <property type="match status" value="1"/>
</dbReference>
<protein>
    <recommendedName>
        <fullName evidence="9">Lanosterol synthase</fullName>
    </recommendedName>
</protein>
<reference evidence="7 8" key="1">
    <citation type="journal article" date="2019" name="Genome Biol. Evol.">
        <title>Nanopore Sequencing Significantly Improves Genome Assembly of the Protozoan Parasite Trypanosoma cruzi.</title>
        <authorList>
            <person name="Diaz-Viraque F."/>
            <person name="Pita S."/>
            <person name="Greif G."/>
            <person name="de Souza R.C.M."/>
            <person name="Iraola G."/>
            <person name="Robello C."/>
        </authorList>
    </citation>
    <scope>NUCLEOTIDE SEQUENCE [LARGE SCALE GENOMIC DNA]</scope>
    <source>
        <strain evidence="7 8">Berenice</strain>
    </source>
</reference>
<dbReference type="EMBL" id="JABDHM010000043">
    <property type="protein sequence ID" value="KAF5220968.1"/>
    <property type="molecule type" value="Genomic_DNA"/>
</dbReference>
<dbReference type="InterPro" id="IPR032696">
    <property type="entry name" value="SQ_cyclase_C"/>
</dbReference>
<evidence type="ECO:0000256" key="2">
    <source>
        <dbReference type="ARBA" id="ARBA00022737"/>
    </source>
</evidence>
<feature type="transmembrane region" description="Helical" evidence="4">
    <location>
        <begin position="53"/>
        <end position="73"/>
    </location>
</feature>
<keyword evidence="2" id="KW-0677">Repeat</keyword>
<dbReference type="GO" id="GO:0005811">
    <property type="term" value="C:lipid droplet"/>
    <property type="evidence" value="ECO:0007669"/>
    <property type="project" value="InterPro"/>
</dbReference>
<comment type="similarity">
    <text evidence="1">Belongs to the terpene cyclase/mutase family.</text>
</comment>
<feature type="transmembrane region" description="Helical" evidence="4">
    <location>
        <begin position="168"/>
        <end position="192"/>
    </location>
</feature>
<evidence type="ECO:0000256" key="1">
    <source>
        <dbReference type="ARBA" id="ARBA00009755"/>
    </source>
</evidence>
<keyword evidence="3" id="KW-0413">Isomerase</keyword>
<accession>A0A7J6Y4F9</accession>
<dbReference type="Proteomes" id="UP000583944">
    <property type="component" value="Unassembled WGS sequence"/>
</dbReference>
<dbReference type="SUPFAM" id="SSF48239">
    <property type="entry name" value="Terpenoid cyclases/Protein prenyltransferases"/>
    <property type="match status" value="2"/>
</dbReference>
<gene>
    <name evidence="7" type="ORF">ECC02_005985</name>
</gene>
<dbReference type="PANTHER" id="PTHR11764:SF20">
    <property type="entry name" value="LANOSTEROL SYNTHASE"/>
    <property type="match status" value="1"/>
</dbReference>
<dbReference type="Pfam" id="PF13243">
    <property type="entry name" value="SQHop_cyclase_C"/>
    <property type="match status" value="1"/>
</dbReference>
<dbReference type="VEuPathDB" id="TriTrypDB:BCY84_16464"/>
<evidence type="ECO:0000256" key="3">
    <source>
        <dbReference type="ARBA" id="ARBA00023235"/>
    </source>
</evidence>
<dbReference type="InterPro" id="IPR018333">
    <property type="entry name" value="Squalene_cyclase"/>
</dbReference>
<dbReference type="InterPro" id="IPR032697">
    <property type="entry name" value="SQ_cyclase_N"/>
</dbReference>
<dbReference type="CDD" id="cd02892">
    <property type="entry name" value="SQCY_1"/>
    <property type="match status" value="1"/>
</dbReference>
<keyword evidence="4" id="KW-0812">Transmembrane</keyword>
<evidence type="ECO:0000313" key="8">
    <source>
        <dbReference type="Proteomes" id="UP000583944"/>
    </source>
</evidence>
<evidence type="ECO:0000256" key="4">
    <source>
        <dbReference type="SAM" id="Phobius"/>
    </source>
</evidence>
<organism evidence="7 8">
    <name type="scientific">Trypanosoma cruzi</name>
    <dbReference type="NCBI Taxonomy" id="5693"/>
    <lineage>
        <taxon>Eukaryota</taxon>
        <taxon>Discoba</taxon>
        <taxon>Euglenozoa</taxon>
        <taxon>Kinetoplastea</taxon>
        <taxon>Metakinetoplastina</taxon>
        <taxon>Trypanosomatida</taxon>
        <taxon>Trypanosomatidae</taxon>
        <taxon>Trypanosoma</taxon>
        <taxon>Schizotrypanum</taxon>
    </lineage>
</organism>
<dbReference type="Gene3D" id="1.50.10.20">
    <property type="match status" value="2"/>
</dbReference>
<keyword evidence="4" id="KW-0472">Membrane</keyword>
<evidence type="ECO:0000259" key="5">
    <source>
        <dbReference type="Pfam" id="PF13243"/>
    </source>
</evidence>
<name>A0A7J6Y4F9_TRYCR</name>
<dbReference type="FunFam" id="1.50.10.20:FF:000002">
    <property type="entry name" value="Terpene cyclase/mutase family member"/>
    <property type="match status" value="1"/>
</dbReference>
<feature type="domain" description="Squalene cyclase N-terminal" evidence="6">
    <location>
        <begin position="396"/>
        <end position="597"/>
    </location>
</feature>
<evidence type="ECO:0008006" key="9">
    <source>
        <dbReference type="Google" id="ProtNLM"/>
    </source>
</evidence>
<dbReference type="GO" id="GO:0000250">
    <property type="term" value="F:lanosterol synthase activity"/>
    <property type="evidence" value="ECO:0007669"/>
    <property type="project" value="TreeGrafter"/>
</dbReference>
<dbReference type="InterPro" id="IPR008930">
    <property type="entry name" value="Terpenoid_cyclase/PrenylTrfase"/>
</dbReference>
<dbReference type="AlphaFoldDB" id="A0A7J6Y4F9"/>
<proteinExistence type="inferred from homology"/>
<sequence length="1017" mass="116367">MHVYMRTVNTDLFHGQKHPQKHGRKKLKVIINKREKLIWGLLIKECSCTCVRLFIYLFFFFLLFSAVLLKNFYPLDNDQQDIKDYNQLFYFITAYSIKGGETGPESRCRILFFFVMTVLTKRRNQQNMSGDSPSMSSSGAFSFESVVPKPPTTWSEHMRSVLLAAGRMLSLFLFFFFTWPILLLFHGLLTLLDRHNRRVVLKHQQRWPFESVPHVRPVRVAASREFPIENWHLRCEDGRQRWCYGELLNEEEGNTLGKAQAAGLTILPSEDVPMVGEHYEWAAGNAVTPTKEPDMRAIKEKQRRFLEQYQLGLHNTTEIRRRASPEDAMRDGVEFLLRLQDPYSGHWPNDYSGPLFLTPGFIFTKFIVAGGDIRKMFPPHRDHQHKNDEPCRCGEAERVEMIRYLRNYMNKDGGFGQHTEGHSTMLGTALNYVALRFMGVPADDADATRARAWIRSHGGAVSVPTWGKVWLCIVGLYSWDGINPIPPELSLLPDWFPLSQGRLWCHSRVISVPFSYLYGIRWAPEPHPLLEALRQELYTEPYDQIQWDQHQSNICNLDCYTPLSSTYKLVAVLLKLYEKWHIKSLRRHALEVAWSHVAYDDEDTKFICLGPVNKALDMLLTWIREGENSGRYQNHVSRVADYIYMGPEGMRVCGYNGSQLWDTSFAVQAVCACNMELLYPQQMSLAHHYVDVAQVQKDPKSAAHFYRHRTKGAWNFSTASQSWQVSDCTAEGLRVVLLLRHNPFSVSRIRDAVDEILSLRNAKGGWASYEPTRAPLYVELFNSSDAFKDVMTDYAYAECSSSCVHTLALFREHYPGYRRAEINAAIREGLKFVLSLQRPDGSFYGSWGVCFTYAAWIVASALCISREIPDMANHPSCMRLIGFLLSHQNADGGWGEDVTASVRSLWVDNPSGSQVVNTAWAVMAIMSAAGEAARSLPRWREQISVAVERGIRLIMSRQLVTGDWAQERISGVFNGNNPIHYPGYKNTMPVWALGMYNTWKKTYTAPTAPLMHSSGGI</sequence>
<dbReference type="SFLD" id="SFLDG01016">
    <property type="entry name" value="Prenyltransferase_Like_2"/>
    <property type="match status" value="1"/>
</dbReference>